<feature type="transmembrane region" description="Helical" evidence="6">
    <location>
        <begin position="224"/>
        <end position="246"/>
    </location>
</feature>
<dbReference type="RefSeq" id="WP_257510755.1">
    <property type="nucleotide sequence ID" value="NZ_JANKHG010000014.1"/>
</dbReference>
<organism evidence="8 9">
    <name type="scientific">Limnobacter parvus</name>
    <dbReference type="NCBI Taxonomy" id="2939690"/>
    <lineage>
        <taxon>Bacteria</taxon>
        <taxon>Pseudomonadati</taxon>
        <taxon>Pseudomonadota</taxon>
        <taxon>Betaproteobacteria</taxon>
        <taxon>Burkholderiales</taxon>
        <taxon>Burkholderiaceae</taxon>
        <taxon>Limnobacter</taxon>
    </lineage>
</organism>
<comment type="subcellular location">
    <subcellularLocation>
        <location evidence="1">Cell membrane</location>
        <topology evidence="1">Multi-pass membrane protein</topology>
    </subcellularLocation>
</comment>
<evidence type="ECO:0000313" key="8">
    <source>
        <dbReference type="EMBL" id="MCR2745502.1"/>
    </source>
</evidence>
<feature type="transmembrane region" description="Helical" evidence="6">
    <location>
        <begin position="57"/>
        <end position="77"/>
    </location>
</feature>
<evidence type="ECO:0000256" key="4">
    <source>
        <dbReference type="ARBA" id="ARBA00022989"/>
    </source>
</evidence>
<reference evidence="8" key="1">
    <citation type="submission" date="2022-07" db="EMBL/GenBank/DDBJ databases">
        <authorList>
            <person name="Xamxidin M."/>
        </authorList>
    </citation>
    <scope>NUCLEOTIDE SEQUENCE</scope>
    <source>
        <strain evidence="8">YS8-69</strain>
    </source>
</reference>
<feature type="domain" description="Major facilitator superfamily (MFS) profile" evidence="7">
    <location>
        <begin position="19"/>
        <end position="403"/>
    </location>
</feature>
<dbReference type="Gene3D" id="1.20.1250.20">
    <property type="entry name" value="MFS general substrate transporter like domains"/>
    <property type="match status" value="1"/>
</dbReference>
<dbReference type="PANTHER" id="PTHR43124:SF3">
    <property type="entry name" value="CHLORAMPHENICOL EFFLUX PUMP RV0191"/>
    <property type="match status" value="1"/>
</dbReference>
<feature type="transmembrane region" description="Helical" evidence="6">
    <location>
        <begin position="380"/>
        <end position="399"/>
    </location>
</feature>
<dbReference type="InterPro" id="IPR050189">
    <property type="entry name" value="MFS_Efflux_Transporters"/>
</dbReference>
<dbReference type="InterPro" id="IPR036259">
    <property type="entry name" value="MFS_trans_sf"/>
</dbReference>
<accession>A0ABT1XGU0</accession>
<protein>
    <submittedName>
        <fullName evidence="8">MFS transporter</fullName>
    </submittedName>
</protein>
<evidence type="ECO:0000313" key="9">
    <source>
        <dbReference type="Proteomes" id="UP001165267"/>
    </source>
</evidence>
<dbReference type="PANTHER" id="PTHR43124">
    <property type="entry name" value="PURINE EFFLUX PUMP PBUE"/>
    <property type="match status" value="1"/>
</dbReference>
<dbReference type="InterPro" id="IPR011701">
    <property type="entry name" value="MFS"/>
</dbReference>
<dbReference type="CDD" id="cd17324">
    <property type="entry name" value="MFS_NepI_like"/>
    <property type="match status" value="1"/>
</dbReference>
<dbReference type="InterPro" id="IPR020846">
    <property type="entry name" value="MFS_dom"/>
</dbReference>
<evidence type="ECO:0000256" key="2">
    <source>
        <dbReference type="ARBA" id="ARBA00022475"/>
    </source>
</evidence>
<evidence type="ECO:0000256" key="1">
    <source>
        <dbReference type="ARBA" id="ARBA00004651"/>
    </source>
</evidence>
<proteinExistence type="predicted"/>
<evidence type="ECO:0000256" key="6">
    <source>
        <dbReference type="SAM" id="Phobius"/>
    </source>
</evidence>
<name>A0ABT1XGU0_9BURK</name>
<dbReference type="SUPFAM" id="SSF103473">
    <property type="entry name" value="MFS general substrate transporter"/>
    <property type="match status" value="1"/>
</dbReference>
<keyword evidence="9" id="KW-1185">Reference proteome</keyword>
<feature type="transmembrane region" description="Helical" evidence="6">
    <location>
        <begin position="173"/>
        <end position="193"/>
    </location>
</feature>
<feature type="transmembrane region" description="Helical" evidence="6">
    <location>
        <begin position="310"/>
        <end position="335"/>
    </location>
</feature>
<comment type="caution">
    <text evidence="8">The sequence shown here is derived from an EMBL/GenBank/DDBJ whole genome shotgun (WGS) entry which is preliminary data.</text>
</comment>
<evidence type="ECO:0000259" key="7">
    <source>
        <dbReference type="PROSITE" id="PS50850"/>
    </source>
</evidence>
<sequence>MEAKPACSVNLTPKREWALLLILAGIQFTHILDFMIMMPLGPQLTQAFAISDAKFGLLVSAYTFAAGASGLMASLYIDRFERRRLLLVLYVLFALATLACGLAPTYETLMSARIAAGLFGGILSAMIQTIVADVVPFARRGKAMGVIMTSFSVSTVMGVPLGLYVAANSDWHTPFFGIAAISFILLIAGWYVIPSLQGHLHARGETGPLQGIAQVLRDTNHLRAFCFSFCMIFAGFSIIPYITIYMQINAGLSPSDIPLIYLVGGAATLVSAQVIGKLSDKIGKLRMLQIIACVAILPMALITSTEGMGLVAILLVTTCFFVFVSGRMIPGMALVSAAGNPRNRGTFMTLNSSMQSAAMGLAALVGGYVISRSPEGLIENFWMCSVIAILFNLTALLIAKKLRVYQ</sequence>
<feature type="transmembrane region" description="Helical" evidence="6">
    <location>
        <begin position="347"/>
        <end position="368"/>
    </location>
</feature>
<keyword evidence="2" id="KW-1003">Cell membrane</keyword>
<gene>
    <name evidence="8" type="ORF">NSP04_02435</name>
</gene>
<keyword evidence="4 6" id="KW-1133">Transmembrane helix</keyword>
<feature type="transmembrane region" description="Helical" evidence="6">
    <location>
        <begin position="143"/>
        <end position="167"/>
    </location>
</feature>
<feature type="transmembrane region" description="Helical" evidence="6">
    <location>
        <begin position="258"/>
        <end position="275"/>
    </location>
</feature>
<dbReference type="Pfam" id="PF07690">
    <property type="entry name" value="MFS_1"/>
    <property type="match status" value="1"/>
</dbReference>
<dbReference type="PROSITE" id="PS50850">
    <property type="entry name" value="MFS"/>
    <property type="match status" value="1"/>
</dbReference>
<feature type="transmembrane region" description="Helical" evidence="6">
    <location>
        <begin position="112"/>
        <end position="131"/>
    </location>
</feature>
<keyword evidence="3 6" id="KW-0812">Transmembrane</keyword>
<keyword evidence="5 6" id="KW-0472">Membrane</keyword>
<dbReference type="Proteomes" id="UP001165267">
    <property type="component" value="Unassembled WGS sequence"/>
</dbReference>
<evidence type="ECO:0000256" key="5">
    <source>
        <dbReference type="ARBA" id="ARBA00023136"/>
    </source>
</evidence>
<feature type="transmembrane region" description="Helical" evidence="6">
    <location>
        <begin position="84"/>
        <end position="106"/>
    </location>
</feature>
<feature type="transmembrane region" description="Helical" evidence="6">
    <location>
        <begin position="287"/>
        <end position="304"/>
    </location>
</feature>
<dbReference type="EMBL" id="JANKHG010000014">
    <property type="protein sequence ID" value="MCR2745502.1"/>
    <property type="molecule type" value="Genomic_DNA"/>
</dbReference>
<evidence type="ECO:0000256" key="3">
    <source>
        <dbReference type="ARBA" id="ARBA00022692"/>
    </source>
</evidence>